<keyword evidence="2" id="KW-1185">Reference proteome</keyword>
<dbReference type="PROSITE" id="PS51257">
    <property type="entry name" value="PROKAR_LIPOPROTEIN"/>
    <property type="match status" value="1"/>
</dbReference>
<dbReference type="RefSeq" id="WP_190260174.1">
    <property type="nucleotide sequence ID" value="NZ_CP053923.1"/>
</dbReference>
<accession>A0A7H1N1R9</accession>
<dbReference type="Proteomes" id="UP000516369">
    <property type="component" value="Chromosome"/>
</dbReference>
<reference evidence="1 2" key="1">
    <citation type="submission" date="2020-05" db="EMBL/GenBank/DDBJ databases">
        <title>Complete closed genome sequence of Defluviicoccus vanus.</title>
        <authorList>
            <person name="Bessarab I."/>
            <person name="Arumugam K."/>
            <person name="Maszenan A.M."/>
            <person name="Seviour R.J."/>
            <person name="Williams R.B."/>
        </authorList>
    </citation>
    <scope>NUCLEOTIDE SEQUENCE [LARGE SCALE GENOMIC DNA]</scope>
    <source>
        <strain evidence="1 2">Ben 114</strain>
    </source>
</reference>
<sequence>MANVRTYASSQTFAVSACFASAEEAWFWFVRCQQVRRDGARFSDSGGPQRPCDPDDIYVAAATLHRRGVLSRPHMSVLGTFGLRGHPPDARCRDEQNSARLWDEALDRLSTILRSKGIVG</sequence>
<dbReference type="KEGG" id="dvn:HQ394_10375"/>
<evidence type="ECO:0000313" key="1">
    <source>
        <dbReference type="EMBL" id="QNT69655.1"/>
    </source>
</evidence>
<name>A0A7H1N1R9_9PROT</name>
<evidence type="ECO:0000313" key="2">
    <source>
        <dbReference type="Proteomes" id="UP000516369"/>
    </source>
</evidence>
<dbReference type="AlphaFoldDB" id="A0A7H1N1R9"/>
<proteinExistence type="predicted"/>
<gene>
    <name evidence="1" type="ORF">HQ394_10375</name>
</gene>
<dbReference type="EMBL" id="CP053923">
    <property type="protein sequence ID" value="QNT69655.1"/>
    <property type="molecule type" value="Genomic_DNA"/>
</dbReference>
<organism evidence="1 2">
    <name type="scientific">Defluviicoccus vanus</name>
    <dbReference type="NCBI Taxonomy" id="111831"/>
    <lineage>
        <taxon>Bacteria</taxon>
        <taxon>Pseudomonadati</taxon>
        <taxon>Pseudomonadota</taxon>
        <taxon>Alphaproteobacteria</taxon>
        <taxon>Rhodospirillales</taxon>
        <taxon>Rhodospirillaceae</taxon>
        <taxon>Defluviicoccus</taxon>
    </lineage>
</organism>
<protein>
    <submittedName>
        <fullName evidence="1">Uncharacterized protein</fullName>
    </submittedName>
</protein>